<keyword evidence="2" id="KW-1185">Reference proteome</keyword>
<evidence type="ECO:0000313" key="1">
    <source>
        <dbReference type="EMBL" id="RSL79434.1"/>
    </source>
</evidence>
<name>A0A428RPH2_9HYPO</name>
<accession>A0A428RPH2</accession>
<comment type="caution">
    <text evidence="1">The sequence shown here is derived from an EMBL/GenBank/DDBJ whole genome shotgun (WGS) entry which is preliminary data.</text>
</comment>
<protein>
    <submittedName>
        <fullName evidence="1">Uncharacterized protein</fullName>
    </submittedName>
</protein>
<sequence length="64" mass="7167">MTSHGMQRSLDSATSTGESEAIEPFFLEFSIQEVLNNNSWIPVVEPWASQYISAVRDSRYGDAI</sequence>
<dbReference type="Proteomes" id="UP000288429">
    <property type="component" value="Unassembled WGS sequence"/>
</dbReference>
<evidence type="ECO:0000313" key="2">
    <source>
        <dbReference type="Proteomes" id="UP000288429"/>
    </source>
</evidence>
<dbReference type="EMBL" id="NIZV01000903">
    <property type="protein sequence ID" value="RSL79434.1"/>
    <property type="molecule type" value="Genomic_DNA"/>
</dbReference>
<reference evidence="1 2" key="1">
    <citation type="submission" date="2017-06" db="EMBL/GenBank/DDBJ databases">
        <title>Cmopartive genomic analysis of Ambrosia Fusariam Clade fungi.</title>
        <authorList>
            <person name="Stajich J.E."/>
            <person name="Carrillo J."/>
            <person name="Kijimoto T."/>
            <person name="Eskalen A."/>
            <person name="O'Donnell K."/>
            <person name="Kasson M."/>
        </authorList>
    </citation>
    <scope>NUCLEOTIDE SEQUENCE [LARGE SCALE GENOMIC DNA]</scope>
    <source>
        <strain evidence="1 2">NRRL 20438</strain>
    </source>
</reference>
<organism evidence="1 2">
    <name type="scientific">Fusarium ambrosium</name>
    <dbReference type="NCBI Taxonomy" id="131363"/>
    <lineage>
        <taxon>Eukaryota</taxon>
        <taxon>Fungi</taxon>
        <taxon>Dikarya</taxon>
        <taxon>Ascomycota</taxon>
        <taxon>Pezizomycotina</taxon>
        <taxon>Sordariomycetes</taxon>
        <taxon>Hypocreomycetidae</taxon>
        <taxon>Hypocreales</taxon>
        <taxon>Nectriaceae</taxon>
        <taxon>Fusarium</taxon>
        <taxon>Fusarium solani species complex</taxon>
    </lineage>
</organism>
<proteinExistence type="predicted"/>
<dbReference type="AlphaFoldDB" id="A0A428RPH2"/>
<gene>
    <name evidence="1" type="ORF">CDV31_017209</name>
</gene>